<evidence type="ECO:0000256" key="1">
    <source>
        <dbReference type="SAM" id="MobiDB-lite"/>
    </source>
</evidence>
<reference evidence="3" key="1">
    <citation type="submission" date="2025-08" db="UniProtKB">
        <authorList>
            <consortium name="RefSeq"/>
        </authorList>
    </citation>
    <scope>IDENTIFICATION</scope>
</reference>
<feature type="compositionally biased region" description="Acidic residues" evidence="1">
    <location>
        <begin position="172"/>
        <end position="183"/>
    </location>
</feature>
<feature type="non-terminal residue" evidence="3">
    <location>
        <position position="560"/>
    </location>
</feature>
<protein>
    <submittedName>
        <fullName evidence="3">Uncharacterized protein LOC114429505</fullName>
    </submittedName>
</protein>
<evidence type="ECO:0000313" key="3">
    <source>
        <dbReference type="RefSeq" id="XP_028254105.1"/>
    </source>
</evidence>
<dbReference type="OrthoDB" id="10072098at2759"/>
<dbReference type="Proteomes" id="UP000515145">
    <property type="component" value="Unplaced"/>
</dbReference>
<organism evidence="2 3">
    <name type="scientific">Parambassis ranga</name>
    <name type="common">Indian glassy fish</name>
    <dbReference type="NCBI Taxonomy" id="210632"/>
    <lineage>
        <taxon>Eukaryota</taxon>
        <taxon>Metazoa</taxon>
        <taxon>Chordata</taxon>
        <taxon>Craniata</taxon>
        <taxon>Vertebrata</taxon>
        <taxon>Euteleostomi</taxon>
        <taxon>Actinopterygii</taxon>
        <taxon>Neopterygii</taxon>
        <taxon>Teleostei</taxon>
        <taxon>Neoteleostei</taxon>
        <taxon>Acanthomorphata</taxon>
        <taxon>Ovalentaria</taxon>
        <taxon>Ambassidae</taxon>
        <taxon>Parambassis</taxon>
    </lineage>
</organism>
<dbReference type="PANTHER" id="PTHR47773">
    <property type="entry name" value="SI:DKEY-9I5.2-RELATED"/>
    <property type="match status" value="1"/>
</dbReference>
<dbReference type="GeneID" id="114429505"/>
<sequence length="560" mass="62551">MAEPVIRTVDPNAPVSRQQAVLVATKEARNYRERRLIFPSPSPELLNPVTAVPHAEMLLRAEGIRAPSRKQSLGKLVVPFGQYHNAPFHWLLENDVGYVKFLLDRHRGAKGRHLRTYSAPLIHRLNTRCQHLFGETVEENFQIPTDVPSDELLGLEYLFRQSTGESFSLQDIVDDGPGPDEEVVQPGQPDPEEGDEAYHSDTEACGEGLDAVLPHITLTRDETSTAHPPAFEDACSLNPLPGFKKLEMFCSALVEIGLSDDHLSLTAEQRDKLLQLWKAVEEHDKQPHKFNQLYRTHWGNTLYCRTKRDDLVEAAVVQRVKMAKRYAPAQHNIQHNRLMYTLVKLLWLRSHGSLASPVKNEILKAYERIQHRVLLEDAVLSKAGIPLAKINIKTVRDFIRRQERLLNLHSTQQPQTITKTTSISSVQLPPAPHQPAVLPPPDYPLKEYEYTPSLAGTKVLKGRADIFTPVSHPEPPLQLVPAPRKKVPVTSTITRPSSVSASDNAGPPVQLSKPASQKDPPPAPKTASAEGAGQELGKSWARATQYKRKLKEDPSDMGAK</sequence>
<feature type="compositionally biased region" description="Pro residues" evidence="1">
    <location>
        <begin position="429"/>
        <end position="439"/>
    </location>
</feature>
<dbReference type="PANTHER" id="PTHR47773:SF1">
    <property type="entry name" value="C2H2-TYPE DOMAIN-CONTAINING PROTEIN"/>
    <property type="match status" value="1"/>
</dbReference>
<dbReference type="AlphaFoldDB" id="A0A6P7HEX8"/>
<feature type="region of interest" description="Disordered" evidence="1">
    <location>
        <begin position="471"/>
        <end position="560"/>
    </location>
</feature>
<accession>A0A6P7HEX8</accession>
<feature type="compositionally biased region" description="Polar residues" evidence="1">
    <location>
        <begin position="489"/>
        <end position="503"/>
    </location>
</feature>
<evidence type="ECO:0000313" key="2">
    <source>
        <dbReference type="Proteomes" id="UP000515145"/>
    </source>
</evidence>
<dbReference type="RefSeq" id="XP_028254105.1">
    <property type="nucleotide sequence ID" value="XM_028398304.1"/>
</dbReference>
<feature type="region of interest" description="Disordered" evidence="1">
    <location>
        <begin position="410"/>
        <end position="439"/>
    </location>
</feature>
<feature type="compositionally biased region" description="Polar residues" evidence="1">
    <location>
        <begin position="410"/>
        <end position="425"/>
    </location>
</feature>
<proteinExistence type="predicted"/>
<dbReference type="InParanoid" id="A0A6P7HEX8"/>
<feature type="region of interest" description="Disordered" evidence="1">
    <location>
        <begin position="172"/>
        <end position="200"/>
    </location>
</feature>
<feature type="compositionally biased region" description="Basic and acidic residues" evidence="1">
    <location>
        <begin position="550"/>
        <end position="560"/>
    </location>
</feature>
<gene>
    <name evidence="3" type="primary">LOC114429505</name>
</gene>
<keyword evidence="2" id="KW-1185">Reference proteome</keyword>
<name>A0A6P7HEX8_9TELE</name>